<proteinExistence type="inferred from homology"/>
<comment type="caution">
    <text evidence="2">The sequence shown here is derived from an EMBL/GenBank/DDBJ whole genome shotgun (WGS) entry which is preliminary data.</text>
</comment>
<evidence type="ECO:0000313" key="3">
    <source>
        <dbReference type="Proteomes" id="UP001199919"/>
    </source>
</evidence>
<dbReference type="RefSeq" id="WP_232175342.1">
    <property type="nucleotide sequence ID" value="NZ_JAJPWV010000001.1"/>
</dbReference>
<accession>A0ABS8TX98</accession>
<dbReference type="PROSITE" id="PS51257">
    <property type="entry name" value="PROKAR_LIPOPROTEIN"/>
    <property type="match status" value="1"/>
</dbReference>
<name>A0ABS8TX98_9SPHI</name>
<dbReference type="EMBL" id="JAJPWV010000001">
    <property type="protein sequence ID" value="MCD8739461.1"/>
    <property type="molecule type" value="Genomic_DNA"/>
</dbReference>
<evidence type="ECO:0000313" key="2">
    <source>
        <dbReference type="EMBL" id="MCD8739461.1"/>
    </source>
</evidence>
<comment type="similarity">
    <text evidence="1">Belongs to the bacteroidetes fimbrillin superfamily. FimB/Mfa2 family.</text>
</comment>
<reference evidence="2 3" key="1">
    <citation type="submission" date="2021-12" db="EMBL/GenBank/DDBJ databases">
        <title>Mucilaginibacter roseus genome.</title>
        <authorList>
            <person name="Ferreira J.R."/>
            <person name="Newman J.D."/>
        </authorList>
    </citation>
    <scope>NUCLEOTIDE SEQUENCE [LARGE SCALE GENOMIC DNA]</scope>
    <source>
        <strain evidence="2 3">LMG 28454</strain>
    </source>
</reference>
<dbReference type="Pfam" id="PF08842">
    <property type="entry name" value="Mfa2"/>
    <property type="match status" value="1"/>
</dbReference>
<organism evidence="2 3">
    <name type="scientific">Mucilaginibacter roseus</name>
    <dbReference type="NCBI Taxonomy" id="1528868"/>
    <lineage>
        <taxon>Bacteria</taxon>
        <taxon>Pseudomonadati</taxon>
        <taxon>Bacteroidota</taxon>
        <taxon>Sphingobacteriia</taxon>
        <taxon>Sphingobacteriales</taxon>
        <taxon>Sphingobacteriaceae</taxon>
        <taxon>Mucilaginibacter</taxon>
    </lineage>
</organism>
<keyword evidence="3" id="KW-1185">Reference proteome</keyword>
<sequence>MKKILTITILAALVFTACKKDKAPENTPNDSKKYEVKFNATGFSQEFTDVDPSSVTKGLKINAILDTTTDAIRLNIFDSQEKEVYKGATSVYGGNLGQFSVILPQGNYKAVFTGMKETYYSEGRFSYNLIVDLESDGNYYYVYQLDTEFGPMQLSKDIFFKEVNFSVPQNNQTQNVTLQRITSRLRVNIKDYVPTAVTRIDVGIDSTYNKFSNSPEVYHELVSSGGSFGIAQNKRNDITADVQMLVPPNSTHTVSIRAYSGSTLYAQKIITGVVCSPNKITLVRGNLFGGATGPSGNNVKVDTAWSSTVINKSF</sequence>
<dbReference type="Proteomes" id="UP001199919">
    <property type="component" value="Unassembled WGS sequence"/>
</dbReference>
<gene>
    <name evidence="2" type="ORF">LT679_02505</name>
</gene>
<evidence type="ECO:0000256" key="1">
    <source>
        <dbReference type="ARBA" id="ARBA00007248"/>
    </source>
</evidence>
<dbReference type="InterPro" id="IPR014941">
    <property type="entry name" value="FimB/Mfa2/Mfa3"/>
</dbReference>
<protein>
    <submittedName>
        <fullName evidence="2">FimB/Mfa2 family fimbrial subunit</fullName>
    </submittedName>
</protein>